<gene>
    <name evidence="1" type="ORF">CHS0354_022665</name>
</gene>
<dbReference type="EMBL" id="JAEAOA010001378">
    <property type="protein sequence ID" value="KAK3608737.1"/>
    <property type="molecule type" value="Genomic_DNA"/>
</dbReference>
<keyword evidence="2" id="KW-1185">Reference proteome</keyword>
<sequence length="50" mass="5956">MENSQPVLFCEDNLINRKDAQFTWAIYIAPCQAFHSRRMVLIEKFHSSRI</sequence>
<reference evidence="1" key="3">
    <citation type="submission" date="2023-05" db="EMBL/GenBank/DDBJ databases">
        <authorList>
            <person name="Smith C.H."/>
        </authorList>
    </citation>
    <scope>NUCLEOTIDE SEQUENCE</scope>
    <source>
        <strain evidence="1">CHS0354</strain>
        <tissue evidence="1">Mantle</tissue>
    </source>
</reference>
<comment type="caution">
    <text evidence="1">The sequence shown here is derived from an EMBL/GenBank/DDBJ whole genome shotgun (WGS) entry which is preliminary data.</text>
</comment>
<reference evidence="1" key="2">
    <citation type="journal article" date="2021" name="Genome Biol. Evol.">
        <title>Developing a high-quality reference genome for a parasitic bivalve with doubly uniparental inheritance (Bivalvia: Unionida).</title>
        <authorList>
            <person name="Smith C.H."/>
        </authorList>
    </citation>
    <scope>NUCLEOTIDE SEQUENCE</scope>
    <source>
        <strain evidence="1">CHS0354</strain>
        <tissue evidence="1">Mantle</tissue>
    </source>
</reference>
<dbReference type="AlphaFoldDB" id="A0AAE0TE65"/>
<organism evidence="1 2">
    <name type="scientific">Potamilus streckersoni</name>
    <dbReference type="NCBI Taxonomy" id="2493646"/>
    <lineage>
        <taxon>Eukaryota</taxon>
        <taxon>Metazoa</taxon>
        <taxon>Spiralia</taxon>
        <taxon>Lophotrochozoa</taxon>
        <taxon>Mollusca</taxon>
        <taxon>Bivalvia</taxon>
        <taxon>Autobranchia</taxon>
        <taxon>Heteroconchia</taxon>
        <taxon>Palaeoheterodonta</taxon>
        <taxon>Unionida</taxon>
        <taxon>Unionoidea</taxon>
        <taxon>Unionidae</taxon>
        <taxon>Ambleminae</taxon>
        <taxon>Lampsilini</taxon>
        <taxon>Potamilus</taxon>
    </lineage>
</organism>
<dbReference type="Proteomes" id="UP001195483">
    <property type="component" value="Unassembled WGS sequence"/>
</dbReference>
<accession>A0AAE0TE65</accession>
<name>A0AAE0TE65_9BIVA</name>
<evidence type="ECO:0000313" key="1">
    <source>
        <dbReference type="EMBL" id="KAK3608737.1"/>
    </source>
</evidence>
<reference evidence="1" key="1">
    <citation type="journal article" date="2021" name="Genome Biol. Evol.">
        <title>A High-Quality Reference Genome for a Parasitic Bivalve with Doubly Uniparental Inheritance (Bivalvia: Unionida).</title>
        <authorList>
            <person name="Smith C.H."/>
        </authorList>
    </citation>
    <scope>NUCLEOTIDE SEQUENCE</scope>
    <source>
        <strain evidence="1">CHS0354</strain>
    </source>
</reference>
<evidence type="ECO:0000313" key="2">
    <source>
        <dbReference type="Proteomes" id="UP001195483"/>
    </source>
</evidence>
<protein>
    <submittedName>
        <fullName evidence="1">Uncharacterized protein</fullName>
    </submittedName>
</protein>
<proteinExistence type="predicted"/>